<evidence type="ECO:0000313" key="2">
    <source>
        <dbReference type="EMBL" id="EFH67519.1"/>
    </source>
</evidence>
<dbReference type="eggNOG" id="KOG3070">
    <property type="taxonomic scope" value="Eukaryota"/>
</dbReference>
<dbReference type="PANTHER" id="PTHR46565:SF20">
    <property type="entry name" value="COLD SHOCK DOMAIN-CONTAINING PROTEIN 4"/>
    <property type="match status" value="1"/>
</dbReference>
<evidence type="ECO:0000313" key="3">
    <source>
        <dbReference type="Proteomes" id="UP000008694"/>
    </source>
</evidence>
<dbReference type="EMBL" id="GL348713">
    <property type="protein sequence ID" value="EFH67519.1"/>
    <property type="molecule type" value="Genomic_DNA"/>
</dbReference>
<protein>
    <submittedName>
        <fullName evidence="2">Uncharacterized protein</fullName>
    </submittedName>
</protein>
<dbReference type="EMBL" id="GL348733">
    <property type="protein sequence ID" value="EFH39368.1"/>
    <property type="molecule type" value="Genomic_DNA"/>
</dbReference>
<accession>D7KMY7</accession>
<reference evidence="1" key="2">
    <citation type="submission" date="2010-06" db="EMBL/GenBank/DDBJ databases">
        <title>The basis of rapid genome size change in Arabidopsis.</title>
        <authorList>
            <person name="Bakker E."/>
            <person name="Bergelson J."/>
            <person name="Cheng J.F."/>
            <person name="Clark R.M."/>
            <person name="Fawcett J."/>
            <person name="Gaut B."/>
            <person name="Grigoriev I."/>
            <person name="Gundlach H."/>
            <person name="Guo Y."/>
            <person name="Haberer G."/>
            <person name="Hollister J."/>
            <person name="Hu T.T."/>
            <person name="Mayer K.F.X."/>
            <person name="Nasrallah J."/>
            <person name="Nordborg M."/>
            <person name="Otillar R."/>
            <person name="Pattyn P."/>
            <person name="Schmutz J."/>
            <person name="Spannagl M."/>
            <person name="van de Peer Y."/>
            <person name="Wang X."/>
            <person name="Weigel D."/>
            <person name="Yang L."/>
        </authorList>
    </citation>
    <scope>NUCLEOTIDE SEQUENCE</scope>
</reference>
<gene>
    <name evidence="2" type="ORF">ARALYDRAFT_336732</name>
    <name evidence="1" type="ORF">ARALYDRAFT_359133</name>
</gene>
<dbReference type="Gene3D" id="2.40.50.140">
    <property type="entry name" value="Nucleic acid-binding proteins"/>
    <property type="match status" value="1"/>
</dbReference>
<evidence type="ECO:0000313" key="1">
    <source>
        <dbReference type="EMBL" id="EFH39368.1"/>
    </source>
</evidence>
<proteinExistence type="predicted"/>
<reference evidence="3" key="4">
    <citation type="journal article" date="2011" name="Nat. Genet.">
        <title>The Arabidopsis lyrata genome sequence and the basis of rapid genome size change.</title>
        <authorList>
            <person name="Hu T.T."/>
            <person name="Pattyn P."/>
            <person name="Bakker E.G."/>
            <person name="Cao J."/>
            <person name="Cheng J.-F."/>
            <person name="Clark R.M."/>
            <person name="Fahlgren N."/>
            <person name="Fawcett J.A."/>
            <person name="Grimwood J."/>
            <person name="Gundlach H."/>
            <person name="Haberer G."/>
            <person name="Hollister J.D."/>
            <person name="Ossowski S."/>
            <person name="Ottilar R.P."/>
            <person name="Salamov A.A."/>
            <person name="Schneeberger K."/>
            <person name="Spannagl M."/>
            <person name="Wang X."/>
            <person name="Yang L."/>
            <person name="Nasrallah M.E."/>
            <person name="Bergelson J."/>
            <person name="Carrington J.C."/>
            <person name="Gaut B.S."/>
            <person name="Schmutz J."/>
            <person name="Mayer K.F.X."/>
            <person name="Van de Peer Y."/>
            <person name="Grigoriev I.V."/>
            <person name="Nordborg M."/>
            <person name="Weigel D."/>
            <person name="Guo Y.-L."/>
        </authorList>
    </citation>
    <scope>NUCLEOTIDE SEQUENCE [LARGE SCALE GENOMIC DNA]</scope>
    <source>
        <strain evidence="3">cv. MN47</strain>
    </source>
</reference>
<dbReference type="Gramene" id="fgenesh1_pg.C_scaffold_1003297">
    <property type="protein sequence ID" value="fgenesh1_pg.C_scaffold_1003297"/>
    <property type="gene ID" value="fgenesh1_pg.C_scaffold_1003297"/>
</dbReference>
<sequence>MNELMKTCLFIKFINKLFTSIAEHCADAEVIYKFLEVNEIDKTTVVSGDDLFVHQSISSEKFRSLAVDEAVEFKVEVDNASRLKTVEVSGPEGEDVMVEIIKEDMVVMVLALGVVNQVIWREIVLKVVEDTVVVEVVEGTIKSIGYDIYDSYTKDQSLQKNL</sequence>
<dbReference type="AlphaFoldDB" id="D7KMY7"/>
<dbReference type="Proteomes" id="UP000008694">
    <property type="component" value="Unassembled WGS sequence"/>
</dbReference>
<dbReference type="HOGENOM" id="CLU_1818433_0_0_1"/>
<dbReference type="InterPro" id="IPR012340">
    <property type="entry name" value="NA-bd_OB-fold"/>
</dbReference>
<dbReference type="PANTHER" id="PTHR46565">
    <property type="entry name" value="COLD SHOCK DOMAIN PROTEIN 2"/>
    <property type="match status" value="1"/>
</dbReference>
<dbReference type="STRING" id="81972.D7KMY7"/>
<reference evidence="2" key="3">
    <citation type="submission" date="2010-06" db="EMBL/GenBank/DDBJ databases">
        <title>The basis of rapid genome size change in Arabidopsis.</title>
        <authorList>
            <consortium name="US DOE Joint Genome Institute (JGI-PGF)"/>
            <person name="Bakker E."/>
            <person name="Bergelson J."/>
            <person name="Cheng J.Fang."/>
            <person name="Clark R.M."/>
            <person name="Fawcett J."/>
            <person name="Gaut B."/>
            <person name="Grigoriev I."/>
            <person name="Gundlach H."/>
            <person name="Guo Y."/>
            <person name="Haberer G."/>
            <person name="Hollister J."/>
            <person name="Hu T.T."/>
            <person name="Mayer K.F.X."/>
            <person name="Nasrallah J."/>
            <person name="Nordborg M."/>
            <person name="Otillar R."/>
            <person name="Pattyn P."/>
            <person name="Schmutz J."/>
            <person name="Spannagl M."/>
            <person name="van de Peer Y."/>
            <person name="Wang X."/>
            <person name="Weigel D."/>
            <person name="Yang L."/>
        </authorList>
    </citation>
    <scope>NUCLEOTIDE SEQUENCE</scope>
</reference>
<organism evidence="3">
    <name type="scientific">Arabidopsis lyrata subsp. lyrata</name>
    <name type="common">Lyre-leaved rock-cress</name>
    <dbReference type="NCBI Taxonomy" id="81972"/>
    <lineage>
        <taxon>Eukaryota</taxon>
        <taxon>Viridiplantae</taxon>
        <taxon>Streptophyta</taxon>
        <taxon>Embryophyta</taxon>
        <taxon>Tracheophyta</taxon>
        <taxon>Spermatophyta</taxon>
        <taxon>Magnoliopsida</taxon>
        <taxon>eudicotyledons</taxon>
        <taxon>Gunneridae</taxon>
        <taxon>Pentapetalae</taxon>
        <taxon>rosids</taxon>
        <taxon>malvids</taxon>
        <taxon>Brassicales</taxon>
        <taxon>Brassicaceae</taxon>
        <taxon>Camelineae</taxon>
        <taxon>Arabidopsis</taxon>
    </lineage>
</organism>
<dbReference type="Gramene" id="fgenesh1_pg.C_scaffold_22000003">
    <property type="protein sequence ID" value="fgenesh1_pg.C_scaffold_22000003"/>
    <property type="gene ID" value="fgenesh1_pg.C_scaffold_22000003"/>
</dbReference>
<keyword evidence="3" id="KW-1185">Reference proteome</keyword>
<name>D7KMY7_ARALL</name>
<reference evidence="2" key="1">
    <citation type="submission" date="2009-11" db="EMBL/GenBank/DDBJ databases">
        <authorList>
            <consortium name="US DOE Joint Genome Institute (JGI-PGF)"/>
            <person name="Ottilar R."/>
            <person name="Schmutz J."/>
            <person name="Salamov A."/>
            <person name="Cheng J.F."/>
            <person name="Lucas S."/>
            <person name="Pitluck S."/>
            <person name="Gundlach H."/>
            <person name="Guo Y."/>
            <person name="Haberer G."/>
            <person name="Nasrallah J."/>
            <person name="Mayer K.F.X."/>
            <person name="van de Peer Y."/>
            <person name="Weigel D."/>
            <person name="Grigoriev I.V."/>
        </authorList>
    </citation>
    <scope>NUCLEOTIDE SEQUENCE</scope>
</reference>